<evidence type="ECO:0000256" key="2">
    <source>
        <dbReference type="SAM" id="MobiDB-lite"/>
    </source>
</evidence>
<name>A0A8J5GUB9_ZINOF</name>
<proteinExistence type="predicted"/>
<dbReference type="Proteomes" id="UP000734854">
    <property type="component" value="Unassembled WGS sequence"/>
</dbReference>
<evidence type="ECO:0000313" key="3">
    <source>
        <dbReference type="EMBL" id="KAG6510001.1"/>
    </source>
</evidence>
<accession>A0A8J5GUB9</accession>
<feature type="coiled-coil region" evidence="1">
    <location>
        <begin position="48"/>
        <end position="82"/>
    </location>
</feature>
<keyword evidence="4" id="KW-1185">Reference proteome</keyword>
<evidence type="ECO:0000313" key="4">
    <source>
        <dbReference type="Proteomes" id="UP000734854"/>
    </source>
</evidence>
<feature type="region of interest" description="Disordered" evidence="2">
    <location>
        <begin position="185"/>
        <end position="206"/>
    </location>
</feature>
<comment type="caution">
    <text evidence="3">The sequence shown here is derived from an EMBL/GenBank/DDBJ whole genome shotgun (WGS) entry which is preliminary data.</text>
</comment>
<sequence>MSESESCNFNDRVTIPFPLSLHCYSAISNILNLNPNLRDHLRSDRTLLENLKQNHLEVTQALQESFKEQRRLQQAILQLQKEGYQAVKHVQPRRLSNIDIEEIRDEGEEEFVGIVTEEYALPLFCEEYGYPDTNDRWDTLGEPSGRYNYYVNYAAPPVQLFVPATRPSWGDEEDHDNEAVFPSIWEDTPWEEDPKLNPTDLPLPDEDQEEFESYYLGLEDLENDYPVLSPNSVLQDEDNQQLPIYWDDSSSG</sequence>
<protein>
    <submittedName>
        <fullName evidence="3">Uncharacterized protein</fullName>
    </submittedName>
</protein>
<dbReference type="EMBL" id="JACMSC010000008">
    <property type="protein sequence ID" value="KAG6510001.1"/>
    <property type="molecule type" value="Genomic_DNA"/>
</dbReference>
<reference evidence="3 4" key="1">
    <citation type="submission" date="2020-08" db="EMBL/GenBank/DDBJ databases">
        <title>Plant Genome Project.</title>
        <authorList>
            <person name="Zhang R.-G."/>
        </authorList>
    </citation>
    <scope>NUCLEOTIDE SEQUENCE [LARGE SCALE GENOMIC DNA]</scope>
    <source>
        <tissue evidence="3">Rhizome</tissue>
    </source>
</reference>
<dbReference type="AlphaFoldDB" id="A0A8J5GUB9"/>
<keyword evidence="1" id="KW-0175">Coiled coil</keyword>
<gene>
    <name evidence="3" type="ORF">ZIOFF_028009</name>
</gene>
<evidence type="ECO:0000256" key="1">
    <source>
        <dbReference type="SAM" id="Coils"/>
    </source>
</evidence>
<organism evidence="3 4">
    <name type="scientific">Zingiber officinale</name>
    <name type="common">Ginger</name>
    <name type="synonym">Amomum zingiber</name>
    <dbReference type="NCBI Taxonomy" id="94328"/>
    <lineage>
        <taxon>Eukaryota</taxon>
        <taxon>Viridiplantae</taxon>
        <taxon>Streptophyta</taxon>
        <taxon>Embryophyta</taxon>
        <taxon>Tracheophyta</taxon>
        <taxon>Spermatophyta</taxon>
        <taxon>Magnoliopsida</taxon>
        <taxon>Liliopsida</taxon>
        <taxon>Zingiberales</taxon>
        <taxon>Zingiberaceae</taxon>
        <taxon>Zingiber</taxon>
    </lineage>
</organism>
<feature type="region of interest" description="Disordered" evidence="2">
    <location>
        <begin position="227"/>
        <end position="252"/>
    </location>
</feature>